<evidence type="ECO:0000259" key="6">
    <source>
        <dbReference type="SMART" id="SM00853"/>
    </source>
</evidence>
<sequence>MSICLLDPSTIMKIAAGEVIERPASAVRELLDNAIDAGANLISVELIAGGKNQIVITDNGVGIREEQITLAPVLHATSKISVFDDLQTLSTFGFRGEALASLAEVSSLTISSKPAKQEFGSSYTIEFGEKKNVLPKGMNSGTQITIADLFKTTPARLKFLGTDSGEYRACVQEFIKKTLAHPHTDFSLHHNNEQKYRLFPVQNILERIHYLFPDTKDILYSFNYQEAYISAWGFISHPSWYKPTRSHQFLFINNRPIEWQGLRQQVHLAYNNLLPPNRFPALFLYLDMDPKHIDFNVHPQKKEVRFENERLIADIIRRSIRQGIEKATNNGGITITKDDNITIRKNYSMPVQTRMPLYNFSPSQKSSSHSQHVSLFESDVSSSPIESQIFSAQYIGTIFSTYLIFESAHIMILVDFHAMHERIRYEKLKKMYNISIERQTIIPYIFEVSKTEADIFEGLSFEKLGFSHTRISETAFSIDAIPSFLSPSRIETILRDLLDLNKNTSLNESYIWDETCKMIACKGSVKSGELLSLEEIQELLREWQILSCPLSCPHGRPITIKISRPFLDKEFKRTGF</sequence>
<reference evidence="9" key="1">
    <citation type="submission" date="2016-10" db="EMBL/GenBank/DDBJ databases">
        <authorList>
            <person name="Varghese N."/>
            <person name="Submissions S."/>
        </authorList>
    </citation>
    <scope>NUCLEOTIDE SEQUENCE [LARGE SCALE GENOMIC DNA]</scope>
    <source>
        <strain evidence="9">ATCC 43811</strain>
    </source>
</reference>
<evidence type="ECO:0000256" key="2">
    <source>
        <dbReference type="ARBA" id="ARBA00021975"/>
    </source>
</evidence>
<dbReference type="Gene3D" id="3.30.565.10">
    <property type="entry name" value="Histidine kinase-like ATPase, C-terminal domain"/>
    <property type="match status" value="1"/>
</dbReference>
<evidence type="ECO:0000256" key="3">
    <source>
        <dbReference type="ARBA" id="ARBA00022763"/>
    </source>
</evidence>
<dbReference type="EMBL" id="FOKY01000011">
    <property type="protein sequence ID" value="SFB85119.1"/>
    <property type="molecule type" value="Genomic_DNA"/>
</dbReference>
<dbReference type="SUPFAM" id="SSF118116">
    <property type="entry name" value="DNA mismatch repair protein MutL"/>
    <property type="match status" value="1"/>
</dbReference>
<dbReference type="GO" id="GO:0140664">
    <property type="term" value="F:ATP-dependent DNA damage sensor activity"/>
    <property type="evidence" value="ECO:0007669"/>
    <property type="project" value="InterPro"/>
</dbReference>
<dbReference type="Gene3D" id="3.30.1370.100">
    <property type="entry name" value="MutL, C-terminal domain, regulatory subdomain"/>
    <property type="match status" value="1"/>
</dbReference>
<name>A0A1I1EDB1_BREAD</name>
<dbReference type="SUPFAM" id="SSF55874">
    <property type="entry name" value="ATPase domain of HSP90 chaperone/DNA topoisomerase II/histidine kinase"/>
    <property type="match status" value="1"/>
</dbReference>
<keyword evidence="4 5" id="KW-0234">DNA repair</keyword>
<dbReference type="InterPro" id="IPR014762">
    <property type="entry name" value="DNA_mismatch_repair_CS"/>
</dbReference>
<keyword evidence="3 5" id="KW-0227">DNA damage</keyword>
<dbReference type="SMART" id="SM00853">
    <property type="entry name" value="MutL_C"/>
    <property type="match status" value="1"/>
</dbReference>
<dbReference type="GO" id="GO:0006298">
    <property type="term" value="P:mismatch repair"/>
    <property type="evidence" value="ECO:0007669"/>
    <property type="project" value="UniProtKB-UniRule"/>
</dbReference>
<dbReference type="STRING" id="34097.SAMN02745150_01067"/>
<dbReference type="InterPro" id="IPR038973">
    <property type="entry name" value="MutL/Mlh/Pms-like"/>
</dbReference>
<dbReference type="InterPro" id="IPR013507">
    <property type="entry name" value="DNA_mismatch_S5_2-like"/>
</dbReference>
<dbReference type="InterPro" id="IPR036890">
    <property type="entry name" value="HATPase_C_sf"/>
</dbReference>
<organism evidence="8 9">
    <name type="scientific">Brevinema andersonii</name>
    <dbReference type="NCBI Taxonomy" id="34097"/>
    <lineage>
        <taxon>Bacteria</taxon>
        <taxon>Pseudomonadati</taxon>
        <taxon>Spirochaetota</taxon>
        <taxon>Spirochaetia</taxon>
        <taxon>Brevinematales</taxon>
        <taxon>Brevinemataceae</taxon>
        <taxon>Brevinema</taxon>
    </lineage>
</organism>
<protein>
    <recommendedName>
        <fullName evidence="2 5">DNA mismatch repair protein MutL</fullName>
    </recommendedName>
</protein>
<comment type="function">
    <text evidence="5">This protein is involved in the repair of mismatches in DNA. It is required for dam-dependent methyl-directed DNA mismatch repair. May act as a 'molecular matchmaker', a protein that promotes the formation of a stable complex between two or more DNA-binding proteins in an ATP-dependent manner without itself being part of a final effector complex.</text>
</comment>
<feature type="domain" description="MutL C-terminal dimerisation" evidence="6">
    <location>
        <begin position="394"/>
        <end position="531"/>
    </location>
</feature>
<dbReference type="InterPro" id="IPR042120">
    <property type="entry name" value="MutL_C_dimsub"/>
</dbReference>
<dbReference type="RefSeq" id="WP_092319380.1">
    <property type="nucleotide sequence ID" value="NZ_FOKY01000011.1"/>
</dbReference>
<dbReference type="SMART" id="SM01340">
    <property type="entry name" value="DNA_mis_repair"/>
    <property type="match status" value="1"/>
</dbReference>
<proteinExistence type="inferred from homology"/>
<keyword evidence="9" id="KW-1185">Reference proteome</keyword>
<accession>A0A1I1EDB1</accession>
<feature type="domain" description="DNA mismatch repair protein S5" evidence="7">
    <location>
        <begin position="208"/>
        <end position="325"/>
    </location>
</feature>
<dbReference type="InterPro" id="IPR020568">
    <property type="entry name" value="Ribosomal_Su5_D2-typ_SF"/>
</dbReference>
<dbReference type="GO" id="GO:0030983">
    <property type="term" value="F:mismatched DNA binding"/>
    <property type="evidence" value="ECO:0007669"/>
    <property type="project" value="InterPro"/>
</dbReference>
<dbReference type="CDD" id="cd00782">
    <property type="entry name" value="MutL_Trans"/>
    <property type="match status" value="1"/>
</dbReference>
<dbReference type="GO" id="GO:0032300">
    <property type="term" value="C:mismatch repair complex"/>
    <property type="evidence" value="ECO:0007669"/>
    <property type="project" value="InterPro"/>
</dbReference>
<dbReference type="NCBIfam" id="TIGR00585">
    <property type="entry name" value="mutl"/>
    <property type="match status" value="1"/>
</dbReference>
<dbReference type="InterPro" id="IPR037198">
    <property type="entry name" value="MutL_C_sf"/>
</dbReference>
<dbReference type="AlphaFoldDB" id="A0A1I1EDB1"/>
<dbReference type="Gene3D" id="3.30.1540.20">
    <property type="entry name" value="MutL, C-terminal domain, dimerisation subdomain"/>
    <property type="match status" value="1"/>
</dbReference>
<dbReference type="GO" id="GO:0005524">
    <property type="term" value="F:ATP binding"/>
    <property type="evidence" value="ECO:0007669"/>
    <property type="project" value="InterPro"/>
</dbReference>
<dbReference type="PROSITE" id="PS00058">
    <property type="entry name" value="DNA_MISMATCH_REPAIR_1"/>
    <property type="match status" value="1"/>
</dbReference>
<evidence type="ECO:0000313" key="9">
    <source>
        <dbReference type="Proteomes" id="UP000240042"/>
    </source>
</evidence>
<dbReference type="InterPro" id="IPR014790">
    <property type="entry name" value="MutL_C"/>
</dbReference>
<dbReference type="CDD" id="cd16926">
    <property type="entry name" value="HATPase_MutL-MLH-PMS-like"/>
    <property type="match status" value="1"/>
</dbReference>
<dbReference type="FunFam" id="3.30.565.10:FF:000003">
    <property type="entry name" value="DNA mismatch repair endonuclease MutL"/>
    <property type="match status" value="1"/>
</dbReference>
<evidence type="ECO:0000313" key="8">
    <source>
        <dbReference type="EMBL" id="SFB85119.1"/>
    </source>
</evidence>
<dbReference type="Pfam" id="PF08676">
    <property type="entry name" value="MutL_C"/>
    <property type="match status" value="1"/>
</dbReference>
<dbReference type="Gene3D" id="3.30.230.10">
    <property type="match status" value="1"/>
</dbReference>
<dbReference type="PANTHER" id="PTHR10073:SF12">
    <property type="entry name" value="DNA MISMATCH REPAIR PROTEIN MLH1"/>
    <property type="match status" value="1"/>
</dbReference>
<dbReference type="SUPFAM" id="SSF54211">
    <property type="entry name" value="Ribosomal protein S5 domain 2-like"/>
    <property type="match status" value="1"/>
</dbReference>
<dbReference type="PANTHER" id="PTHR10073">
    <property type="entry name" value="DNA MISMATCH REPAIR PROTEIN MLH, PMS, MUTL"/>
    <property type="match status" value="1"/>
</dbReference>
<evidence type="ECO:0000259" key="7">
    <source>
        <dbReference type="SMART" id="SM01340"/>
    </source>
</evidence>
<dbReference type="Proteomes" id="UP000240042">
    <property type="component" value="Unassembled WGS sequence"/>
</dbReference>
<dbReference type="InterPro" id="IPR020667">
    <property type="entry name" value="DNA_mismatch_repair_MutL"/>
</dbReference>
<dbReference type="InterPro" id="IPR002099">
    <property type="entry name" value="MutL/Mlh/PMS"/>
</dbReference>
<dbReference type="Pfam" id="PF01119">
    <property type="entry name" value="DNA_mis_repair"/>
    <property type="match status" value="1"/>
</dbReference>
<gene>
    <name evidence="5" type="primary">mutL</name>
    <name evidence="8" type="ORF">SAMN02745150_01067</name>
</gene>
<evidence type="ECO:0000256" key="1">
    <source>
        <dbReference type="ARBA" id="ARBA00006082"/>
    </source>
</evidence>
<dbReference type="HAMAP" id="MF_00149">
    <property type="entry name" value="DNA_mis_repair"/>
    <property type="match status" value="1"/>
</dbReference>
<dbReference type="InterPro" id="IPR014721">
    <property type="entry name" value="Ribsml_uS5_D2-typ_fold_subgr"/>
</dbReference>
<dbReference type="InterPro" id="IPR042121">
    <property type="entry name" value="MutL_C_regsub"/>
</dbReference>
<dbReference type="GO" id="GO:0016887">
    <property type="term" value="F:ATP hydrolysis activity"/>
    <property type="evidence" value="ECO:0007669"/>
    <property type="project" value="InterPro"/>
</dbReference>
<dbReference type="Pfam" id="PF13589">
    <property type="entry name" value="HATPase_c_3"/>
    <property type="match status" value="1"/>
</dbReference>
<evidence type="ECO:0000256" key="5">
    <source>
        <dbReference type="HAMAP-Rule" id="MF_00149"/>
    </source>
</evidence>
<comment type="similarity">
    <text evidence="1 5">Belongs to the DNA mismatch repair MutL/HexB family.</text>
</comment>
<dbReference type="OrthoDB" id="9763467at2"/>
<evidence type="ECO:0000256" key="4">
    <source>
        <dbReference type="ARBA" id="ARBA00023204"/>
    </source>
</evidence>